<protein>
    <submittedName>
        <fullName evidence="1">Uncharacterized protein</fullName>
    </submittedName>
</protein>
<dbReference type="Proteomes" id="UP000008370">
    <property type="component" value="Unassembled WGS sequence"/>
</dbReference>
<dbReference type="RefSeq" id="XP_007392864.1">
    <property type="nucleotide sequence ID" value="XM_007392802.1"/>
</dbReference>
<accession>K5WE02</accession>
<dbReference type="EMBL" id="JH930470">
    <property type="protein sequence ID" value="EKM57515.1"/>
    <property type="molecule type" value="Genomic_DNA"/>
</dbReference>
<gene>
    <name evidence="1" type="ORF">PHACADRAFT_251189</name>
</gene>
<reference evidence="1 2" key="1">
    <citation type="journal article" date="2012" name="BMC Genomics">
        <title>Comparative genomics of the white-rot fungi, Phanerochaete carnosa and P. chrysosporium, to elucidate the genetic basis of the distinct wood types they colonize.</title>
        <authorList>
            <person name="Suzuki H."/>
            <person name="MacDonald J."/>
            <person name="Syed K."/>
            <person name="Salamov A."/>
            <person name="Hori C."/>
            <person name="Aerts A."/>
            <person name="Henrissat B."/>
            <person name="Wiebenga A."/>
            <person name="vanKuyk P.A."/>
            <person name="Barry K."/>
            <person name="Lindquist E."/>
            <person name="LaButti K."/>
            <person name="Lapidus A."/>
            <person name="Lucas S."/>
            <person name="Coutinho P."/>
            <person name="Gong Y."/>
            <person name="Samejima M."/>
            <person name="Mahadevan R."/>
            <person name="Abou-Zaid M."/>
            <person name="de Vries R.P."/>
            <person name="Igarashi K."/>
            <person name="Yadav J.S."/>
            <person name="Grigoriev I.V."/>
            <person name="Master E.R."/>
        </authorList>
    </citation>
    <scope>NUCLEOTIDE SEQUENCE [LARGE SCALE GENOMIC DNA]</scope>
    <source>
        <strain evidence="1 2">HHB-10118-sp</strain>
    </source>
</reference>
<dbReference type="InParanoid" id="K5WE02"/>
<dbReference type="KEGG" id="pco:PHACADRAFT_251189"/>
<dbReference type="HOGENOM" id="CLU_1326800_0_0_1"/>
<organism evidence="1 2">
    <name type="scientific">Phanerochaete carnosa (strain HHB-10118-sp)</name>
    <name type="common">White-rot fungus</name>
    <name type="synonym">Peniophora carnosa</name>
    <dbReference type="NCBI Taxonomy" id="650164"/>
    <lineage>
        <taxon>Eukaryota</taxon>
        <taxon>Fungi</taxon>
        <taxon>Dikarya</taxon>
        <taxon>Basidiomycota</taxon>
        <taxon>Agaricomycotina</taxon>
        <taxon>Agaricomycetes</taxon>
        <taxon>Polyporales</taxon>
        <taxon>Phanerochaetaceae</taxon>
        <taxon>Phanerochaete</taxon>
    </lineage>
</organism>
<proteinExistence type="predicted"/>
<dbReference type="GeneID" id="18915151"/>
<dbReference type="AlphaFoldDB" id="K5WE02"/>
<keyword evidence="2" id="KW-1185">Reference proteome</keyword>
<name>K5WE02_PHACS</name>
<evidence type="ECO:0000313" key="2">
    <source>
        <dbReference type="Proteomes" id="UP000008370"/>
    </source>
</evidence>
<evidence type="ECO:0000313" key="1">
    <source>
        <dbReference type="EMBL" id="EKM57515.1"/>
    </source>
</evidence>
<sequence length="207" mass="22979">MAAKAPLYVPDKIFNWSEPEVRKHATGDYPIQLRPAIFPFALPTVFDAQAQQGRMLPHTLLRAKPLVPSPLRSDPSITKPAPAVEALGDVELMPERALDIRHSNTFIDHLIRYAYAEQQHTVELGSVTYPTQTMRSSWSADRTVHFATLPSANAQAAALDELAAEYITQVHRSPAVVNCEAAVQREVHRQLLSVTNARMKVRSINPG</sequence>